<dbReference type="EMBL" id="CP018135">
    <property type="protein sequence ID" value="APF41050.1"/>
    <property type="molecule type" value="Genomic_DNA"/>
</dbReference>
<dbReference type="KEGG" id="nae:BHE16_08620"/>
<dbReference type="REBASE" id="166896">
    <property type="entry name" value="NaeB18MrrP"/>
</dbReference>
<keyword evidence="2" id="KW-0255">Endonuclease</keyword>
<gene>
    <name evidence="2" type="ORF">BHE16_08620</name>
    <name evidence="3" type="ORF">HD598_001559</name>
</gene>
<dbReference type="STRING" id="556325.BHE16_08620"/>
<dbReference type="PANTHER" id="PTHR30015:SF7">
    <property type="entry name" value="TYPE IV METHYL-DIRECTED RESTRICTION ENZYME ECOKMRR"/>
    <property type="match status" value="1"/>
</dbReference>
<dbReference type="InterPro" id="IPR011335">
    <property type="entry name" value="Restrct_endonuc-II-like"/>
</dbReference>
<evidence type="ECO:0000313" key="4">
    <source>
        <dbReference type="Proteomes" id="UP000183530"/>
    </source>
</evidence>
<dbReference type="RefSeq" id="WP_071894521.1">
    <property type="nucleotide sequence ID" value="NZ_BAAARH010000021.1"/>
</dbReference>
<reference evidence="2 4" key="1">
    <citation type="submission" date="2016-11" db="EMBL/GenBank/DDBJ databases">
        <title>Genome sequencing of Zhihengliuella aestuarii B18 antagonistic to Plasmodiophora brassicae.</title>
        <authorList>
            <person name="Luo Y."/>
        </authorList>
    </citation>
    <scope>NUCLEOTIDE SEQUENCE [LARGE SCALE GENOMIC DNA]</scope>
    <source>
        <strain evidence="2 4">B18</strain>
    </source>
</reference>
<dbReference type="GO" id="GO:0009307">
    <property type="term" value="P:DNA restriction-modification system"/>
    <property type="evidence" value="ECO:0007669"/>
    <property type="project" value="InterPro"/>
</dbReference>
<protein>
    <submittedName>
        <fullName evidence="2">Restriction endonuclease</fullName>
    </submittedName>
    <submittedName>
        <fullName evidence="3">Restriction system protein</fullName>
    </submittedName>
</protein>
<dbReference type="InterPro" id="IPR007560">
    <property type="entry name" value="Restrct_endonuc_IV_Mrr"/>
</dbReference>
<dbReference type="EMBL" id="JACHDR010000001">
    <property type="protein sequence ID" value="MBB5512872.1"/>
    <property type="molecule type" value="Genomic_DNA"/>
</dbReference>
<keyword evidence="2" id="KW-0540">Nuclease</keyword>
<dbReference type="InterPro" id="IPR011856">
    <property type="entry name" value="tRNA_endonuc-like_dom_sf"/>
</dbReference>
<dbReference type="SUPFAM" id="SSF52980">
    <property type="entry name" value="Restriction endonuclease-like"/>
    <property type="match status" value="1"/>
</dbReference>
<name>A0A1L2ZPE4_9MICC</name>
<dbReference type="GO" id="GO:0003677">
    <property type="term" value="F:DNA binding"/>
    <property type="evidence" value="ECO:0007669"/>
    <property type="project" value="InterPro"/>
</dbReference>
<dbReference type="GO" id="GO:0015666">
    <property type="term" value="F:restriction endodeoxyribonuclease activity"/>
    <property type="evidence" value="ECO:0007669"/>
    <property type="project" value="TreeGrafter"/>
</dbReference>
<reference evidence="3 5" key="2">
    <citation type="submission" date="2020-08" db="EMBL/GenBank/DDBJ databases">
        <title>Sequencing the genomes of 1000 actinobacteria strains.</title>
        <authorList>
            <person name="Klenk H.-P."/>
        </authorList>
    </citation>
    <scope>NUCLEOTIDE SEQUENCE [LARGE SCALE GENOMIC DNA]</scope>
    <source>
        <strain evidence="3 5">DSM 105783</strain>
    </source>
</reference>
<sequence length="341" mass="38190">MQVWGIHNDTLSTELIEGSFVSLSWDNMGDLSKIPGGREELKDELARRTPEDSHKAIPVWAGILLRFRDEIQIGDVVIAPYKADSTINIGIVRGEYEYAANEQSHRHRRRVEWKKIGLSRTVFTQPALYEIGSAITLFRVRKHSHEFLAALNARTQDVEKVSAVVERAASTYVSDDDAPDEPRASRIERHTRDFVLEVLQERITHRQFEEFSADLLRALGYQARVTSYSQDGGVDVIAHKDPLGVEPPLIKVQCKHKTATIGAPEVQQLIGTQGTGELVVFMTLGAYSRDALGLERQRPGLRLISGEDMVTLVLDNYAALPERWRSLMPLTPLLVVSDAAS</sequence>
<evidence type="ECO:0000259" key="1">
    <source>
        <dbReference type="Pfam" id="PF04471"/>
    </source>
</evidence>
<dbReference type="AlphaFoldDB" id="A0A1L2ZPE4"/>
<dbReference type="Gene3D" id="3.40.1350.10">
    <property type="match status" value="1"/>
</dbReference>
<dbReference type="Pfam" id="PF04471">
    <property type="entry name" value="Mrr_cat"/>
    <property type="match status" value="1"/>
</dbReference>
<evidence type="ECO:0000313" key="5">
    <source>
        <dbReference type="Proteomes" id="UP000580797"/>
    </source>
</evidence>
<evidence type="ECO:0000313" key="3">
    <source>
        <dbReference type="EMBL" id="MBB5512872.1"/>
    </source>
</evidence>
<keyword evidence="4" id="KW-1185">Reference proteome</keyword>
<keyword evidence="2" id="KW-0378">Hydrolase</keyword>
<evidence type="ECO:0000313" key="2">
    <source>
        <dbReference type="EMBL" id="APF41050.1"/>
    </source>
</evidence>
<accession>A0A1L2ZPE4</accession>
<dbReference type="PANTHER" id="PTHR30015">
    <property type="entry name" value="MRR RESTRICTION SYSTEM PROTEIN"/>
    <property type="match status" value="1"/>
</dbReference>
<dbReference type="InterPro" id="IPR052906">
    <property type="entry name" value="Type_IV_Methyl-Rstrct_Enzyme"/>
</dbReference>
<dbReference type="Proteomes" id="UP000183530">
    <property type="component" value="Chromosome"/>
</dbReference>
<organism evidence="2 4">
    <name type="scientific">Neomicrococcus aestuarii</name>
    <dbReference type="NCBI Taxonomy" id="556325"/>
    <lineage>
        <taxon>Bacteria</taxon>
        <taxon>Bacillati</taxon>
        <taxon>Actinomycetota</taxon>
        <taxon>Actinomycetes</taxon>
        <taxon>Micrococcales</taxon>
        <taxon>Micrococcaceae</taxon>
        <taxon>Neomicrococcus</taxon>
    </lineage>
</organism>
<dbReference type="Proteomes" id="UP000580797">
    <property type="component" value="Unassembled WGS sequence"/>
</dbReference>
<feature type="domain" description="Restriction endonuclease type IV Mrr" evidence="1">
    <location>
        <begin position="202"/>
        <end position="312"/>
    </location>
</feature>
<proteinExistence type="predicted"/>
<dbReference type="OrthoDB" id="9781481at2"/>